<feature type="transmembrane region" description="Helical" evidence="1">
    <location>
        <begin position="12"/>
        <end position="34"/>
    </location>
</feature>
<organism evidence="2 3">
    <name type="scientific">Hydrogenoanaerobacterium saccharovorans</name>
    <dbReference type="NCBI Taxonomy" id="474960"/>
    <lineage>
        <taxon>Bacteria</taxon>
        <taxon>Bacillati</taxon>
        <taxon>Bacillota</taxon>
        <taxon>Clostridia</taxon>
        <taxon>Eubacteriales</taxon>
        <taxon>Oscillospiraceae</taxon>
        <taxon>Hydrogenoanaerobacterium</taxon>
    </lineage>
</organism>
<evidence type="ECO:0000256" key="1">
    <source>
        <dbReference type="SAM" id="Phobius"/>
    </source>
</evidence>
<keyword evidence="1" id="KW-0812">Transmembrane</keyword>
<name>A0A1H8ECM8_9FIRM</name>
<sequence length="56" mass="6718">MFLIEGIKLGIVILLFVAFTALFFRVITWLFLFISKNLNQSKIRHLYAYKWRVLVI</sequence>
<keyword evidence="1" id="KW-0472">Membrane</keyword>
<gene>
    <name evidence="2" type="ORF">SAMN05216180_2977</name>
</gene>
<evidence type="ECO:0000313" key="2">
    <source>
        <dbReference type="EMBL" id="SEN17223.1"/>
    </source>
</evidence>
<dbReference type="AlphaFoldDB" id="A0A1H8ECM8"/>
<reference evidence="2 3" key="1">
    <citation type="submission" date="2016-10" db="EMBL/GenBank/DDBJ databases">
        <authorList>
            <person name="de Groot N.N."/>
        </authorList>
    </citation>
    <scope>NUCLEOTIDE SEQUENCE [LARGE SCALE GENOMIC DNA]</scope>
    <source>
        <strain evidence="2 3">CGMCC 1.5070</strain>
    </source>
</reference>
<accession>A0A1H8ECM8</accession>
<dbReference type="Proteomes" id="UP000199158">
    <property type="component" value="Unassembled WGS sequence"/>
</dbReference>
<dbReference type="EMBL" id="FOCG01000006">
    <property type="protein sequence ID" value="SEN17223.1"/>
    <property type="molecule type" value="Genomic_DNA"/>
</dbReference>
<keyword evidence="1" id="KW-1133">Transmembrane helix</keyword>
<proteinExistence type="predicted"/>
<keyword evidence="3" id="KW-1185">Reference proteome</keyword>
<evidence type="ECO:0000313" key="3">
    <source>
        <dbReference type="Proteomes" id="UP000199158"/>
    </source>
</evidence>
<protein>
    <submittedName>
        <fullName evidence="2">Uncharacterized protein</fullName>
    </submittedName>
</protein>